<dbReference type="Proteomes" id="UP000326169">
    <property type="component" value="Unassembled WGS sequence"/>
</dbReference>
<evidence type="ECO:0000313" key="1">
    <source>
        <dbReference type="EMBL" id="GCE93330.1"/>
    </source>
</evidence>
<accession>A0A5M3T614</accession>
<reference evidence="1 2" key="1">
    <citation type="journal article" date="2019" name="J Genomics">
        <title>The Draft Genome of a Hydrogen-producing Cyanobacterium, Arthrospira platensis NIES-46.</title>
        <authorList>
            <person name="Suzuki S."/>
            <person name="Yamaguchi H."/>
            <person name="Kawachi M."/>
        </authorList>
    </citation>
    <scope>NUCLEOTIDE SEQUENCE [LARGE SCALE GENOMIC DNA]</scope>
    <source>
        <strain evidence="1 2">NIES-46</strain>
    </source>
</reference>
<evidence type="ECO:0000313" key="2">
    <source>
        <dbReference type="Proteomes" id="UP000326169"/>
    </source>
</evidence>
<keyword evidence="2" id="KW-1185">Reference proteome</keyword>
<sequence>MNIYLVIFSRCLFFAVGVRLQNPLGTENQSQNPTLHSLNVTSDLANTNIINPDI</sequence>
<name>A0A5M3T614_LIMPL</name>
<proteinExistence type="predicted"/>
<comment type="caution">
    <text evidence="1">The sequence shown here is derived from an EMBL/GenBank/DDBJ whole genome shotgun (WGS) entry which is preliminary data.</text>
</comment>
<gene>
    <name evidence="1" type="ORF">NIES46_13800</name>
</gene>
<dbReference type="EMBL" id="BIMW01000072">
    <property type="protein sequence ID" value="GCE93330.1"/>
    <property type="molecule type" value="Genomic_DNA"/>
</dbReference>
<protein>
    <submittedName>
        <fullName evidence="1">Uncharacterized protein</fullName>
    </submittedName>
</protein>
<organism evidence="1 2">
    <name type="scientific">Limnospira platensis NIES-46</name>
    <dbReference type="NCBI Taxonomy" id="1236695"/>
    <lineage>
        <taxon>Bacteria</taxon>
        <taxon>Bacillati</taxon>
        <taxon>Cyanobacteriota</taxon>
        <taxon>Cyanophyceae</taxon>
        <taxon>Oscillatoriophycideae</taxon>
        <taxon>Oscillatoriales</taxon>
        <taxon>Sirenicapillariaceae</taxon>
        <taxon>Limnospira</taxon>
    </lineage>
</organism>